<reference evidence="2 3" key="1">
    <citation type="submission" date="2024-03" db="EMBL/GenBank/DDBJ databases">
        <authorList>
            <person name="Jo J.-H."/>
        </authorList>
    </citation>
    <scope>NUCLEOTIDE SEQUENCE [LARGE SCALE GENOMIC DNA]</scope>
    <source>
        <strain evidence="2 3">AS3R-12</strain>
    </source>
</reference>
<dbReference type="Proteomes" id="UP001379235">
    <property type="component" value="Unassembled WGS sequence"/>
</dbReference>
<accession>A0ABU8S2Y2</accession>
<name>A0ABU8S2Y2_9SPHN</name>
<keyword evidence="1" id="KW-0812">Transmembrane</keyword>
<feature type="transmembrane region" description="Helical" evidence="1">
    <location>
        <begin position="46"/>
        <end position="66"/>
    </location>
</feature>
<evidence type="ECO:0008006" key="4">
    <source>
        <dbReference type="Google" id="ProtNLM"/>
    </source>
</evidence>
<keyword evidence="3" id="KW-1185">Reference proteome</keyword>
<feature type="transmembrane region" description="Helical" evidence="1">
    <location>
        <begin position="14"/>
        <end position="34"/>
    </location>
</feature>
<evidence type="ECO:0000313" key="3">
    <source>
        <dbReference type="Proteomes" id="UP001379235"/>
    </source>
</evidence>
<dbReference type="RefSeq" id="WP_339963847.1">
    <property type="nucleotide sequence ID" value="NZ_JBBHJY010000001.1"/>
</dbReference>
<organism evidence="2 3">
    <name type="scientific">Novosphingobium aquae</name>
    <dbReference type="NCBI Taxonomy" id="3133435"/>
    <lineage>
        <taxon>Bacteria</taxon>
        <taxon>Pseudomonadati</taxon>
        <taxon>Pseudomonadota</taxon>
        <taxon>Alphaproteobacteria</taxon>
        <taxon>Sphingomonadales</taxon>
        <taxon>Sphingomonadaceae</taxon>
        <taxon>Novosphingobium</taxon>
    </lineage>
</organism>
<evidence type="ECO:0000256" key="1">
    <source>
        <dbReference type="SAM" id="Phobius"/>
    </source>
</evidence>
<proteinExistence type="predicted"/>
<gene>
    <name evidence="2" type="ORF">WG900_00095</name>
</gene>
<keyword evidence="1" id="KW-0472">Membrane</keyword>
<dbReference type="EMBL" id="JBBHJY010000001">
    <property type="protein sequence ID" value="MEJ6008308.1"/>
    <property type="molecule type" value="Genomic_DNA"/>
</dbReference>
<sequence length="72" mass="7922">MTTPEQEALAKKRFMAINLVRMSGVVLILVGLLCAGDKIDIPMARLIGVTLILIGMVDVFLVPTLLAKRWRS</sequence>
<comment type="caution">
    <text evidence="2">The sequence shown here is derived from an EMBL/GenBank/DDBJ whole genome shotgun (WGS) entry which is preliminary data.</text>
</comment>
<evidence type="ECO:0000313" key="2">
    <source>
        <dbReference type="EMBL" id="MEJ6008308.1"/>
    </source>
</evidence>
<protein>
    <recommendedName>
        <fullName evidence="4">DUF2892 domain-containing protein</fullName>
    </recommendedName>
</protein>
<keyword evidence="1" id="KW-1133">Transmembrane helix</keyword>